<dbReference type="Proteomes" id="UP000007646">
    <property type="component" value="Unassembled WGS sequence"/>
</dbReference>
<dbReference type="InterPro" id="IPR006759">
    <property type="entry name" value="Glyco_transf_54"/>
</dbReference>
<dbReference type="PANTHER" id="PTHR12062:SF11">
    <property type="entry name" value="ALPHA-1,3-MANNOSYL-GLYCOPROTEIN 4-BETA-N-ACETYLGLUCOSAMINYLTRANSFERASE-LIKE PROTEIN MGAT4E"/>
    <property type="match status" value="1"/>
</dbReference>
<evidence type="ECO:0000313" key="2">
    <source>
        <dbReference type="Ensembl" id="ENSLAFP00000020017.1"/>
    </source>
</evidence>
<accession>G3TWQ9</accession>
<dbReference type="GO" id="GO:0006487">
    <property type="term" value="P:protein N-linked glycosylation"/>
    <property type="evidence" value="ECO:0007669"/>
    <property type="project" value="TreeGrafter"/>
</dbReference>
<reference evidence="2" key="2">
    <citation type="submission" date="2025-08" db="UniProtKB">
        <authorList>
            <consortium name="Ensembl"/>
        </authorList>
    </citation>
    <scope>IDENTIFICATION</scope>
    <source>
        <strain evidence="2">Isolate ISIS603380</strain>
    </source>
</reference>
<protein>
    <recommendedName>
        <fullName evidence="1">MGAT4 conserved region domain-containing protein</fullName>
    </recommendedName>
</protein>
<dbReference type="OMA" id="PLEDWQN"/>
<dbReference type="InParanoid" id="G3TWQ9"/>
<dbReference type="Ensembl" id="ENSLAFT00000018012.2">
    <property type="protein sequence ID" value="ENSLAFP00000020017.1"/>
    <property type="gene ID" value="ENSLAFG00000018012.2"/>
</dbReference>
<dbReference type="eggNOG" id="KOG3656">
    <property type="taxonomic scope" value="Eukaryota"/>
</dbReference>
<evidence type="ECO:0000259" key="1">
    <source>
        <dbReference type="Pfam" id="PF04666"/>
    </source>
</evidence>
<feature type="domain" description="MGAT4 conserved region" evidence="1">
    <location>
        <begin position="12"/>
        <end position="246"/>
    </location>
</feature>
<dbReference type="AlphaFoldDB" id="G3TWQ9"/>
<dbReference type="GeneTree" id="ENSGT00940000163751"/>
<sequence length="396" mass="45632">KDQSAIEDWQKLTFKYMKTTQQRRKKFLTVGISSVSPLEESNLLYTLDSLFRTSSKAEQKHFTVLIHLADSDLTWLGETVARISSLFSPEILAGQLLLIHAPSDAYPPVDGIRNNTYSGEFYSKQNVDHAFLMSYASNLSDYFLLLDDNVFCGPNFVSHIKWKVTNMNSKPWVLLEFSNMGFLGKLFHSRDLPLLAHFLLLFYREKPLDRLIPHFRTLLLQKNPVLCRPFLFYHRVSHPSFDDNWKTSTVKKKDSYRPDNPPGTVFTDMKAFDVHFPWEAYTLDESFFWTYNVSVGNHLTVLLSHPVNLRRVQVMTGSLVEGKYTLEKGQVELGYTPERMSEFCTSFTLLGRLLEGQLDQEVFPKNIGHSVSCVRLVVKASQVGGLMIRHISLWEE</sequence>
<keyword evidence="3" id="KW-1185">Reference proteome</keyword>
<dbReference type="PANTHER" id="PTHR12062">
    <property type="entry name" value="N-ACETYLGLUCOSAMINYLTRANSFERASE VI"/>
    <property type="match status" value="1"/>
</dbReference>
<reference evidence="2 3" key="1">
    <citation type="submission" date="2009-06" db="EMBL/GenBank/DDBJ databases">
        <title>The Genome Sequence of Loxodonta africana (African elephant).</title>
        <authorList>
            <person name="Di Palma F."/>
            <person name="Heiman D."/>
            <person name="Young S."/>
            <person name="Johnson J."/>
            <person name="Lander E.S."/>
            <person name="Lindblad-Toh K."/>
        </authorList>
    </citation>
    <scope>NUCLEOTIDE SEQUENCE [LARGE SCALE GENOMIC DNA]</scope>
    <source>
        <strain evidence="2 3">Isolate ISIS603380</strain>
    </source>
</reference>
<evidence type="ECO:0000313" key="3">
    <source>
        <dbReference type="Proteomes" id="UP000007646"/>
    </source>
</evidence>
<dbReference type="GO" id="GO:0008375">
    <property type="term" value="F:acetylglucosaminyltransferase activity"/>
    <property type="evidence" value="ECO:0007669"/>
    <property type="project" value="TreeGrafter"/>
</dbReference>
<organism evidence="2 3">
    <name type="scientific">Loxodonta africana</name>
    <name type="common">African elephant</name>
    <dbReference type="NCBI Taxonomy" id="9785"/>
    <lineage>
        <taxon>Eukaryota</taxon>
        <taxon>Metazoa</taxon>
        <taxon>Chordata</taxon>
        <taxon>Craniata</taxon>
        <taxon>Vertebrata</taxon>
        <taxon>Euteleostomi</taxon>
        <taxon>Mammalia</taxon>
        <taxon>Eutheria</taxon>
        <taxon>Afrotheria</taxon>
        <taxon>Proboscidea</taxon>
        <taxon>Elephantidae</taxon>
        <taxon>Loxodonta</taxon>
    </lineage>
</organism>
<reference evidence="2" key="3">
    <citation type="submission" date="2025-09" db="UniProtKB">
        <authorList>
            <consortium name="Ensembl"/>
        </authorList>
    </citation>
    <scope>IDENTIFICATION</scope>
    <source>
        <strain evidence="2">Isolate ISIS603380</strain>
    </source>
</reference>
<dbReference type="HOGENOM" id="CLU_027046_1_0_1"/>
<dbReference type="Pfam" id="PF04666">
    <property type="entry name" value="MGAT4_cons"/>
    <property type="match status" value="1"/>
</dbReference>
<name>G3TWQ9_LOXAF</name>
<dbReference type="InterPro" id="IPR057279">
    <property type="entry name" value="MGAT4"/>
</dbReference>
<proteinExistence type="predicted"/>